<comment type="similarity">
    <text evidence="3 8">Belongs to the inositol monophosphatase superfamily.</text>
</comment>
<feature type="binding site" evidence="7">
    <location>
        <position position="98"/>
    </location>
    <ligand>
        <name>Mg(2+)</name>
        <dbReference type="ChEBI" id="CHEBI:18420"/>
        <label>1</label>
        <note>catalytic</note>
    </ligand>
</feature>
<dbReference type="GO" id="GO:0008934">
    <property type="term" value="F:inositol monophosphate 1-phosphatase activity"/>
    <property type="evidence" value="ECO:0007669"/>
    <property type="project" value="InterPro"/>
</dbReference>
<feature type="binding site" evidence="7">
    <location>
        <position position="75"/>
    </location>
    <ligand>
        <name>Mg(2+)</name>
        <dbReference type="ChEBI" id="CHEBI:18420"/>
        <label>1</label>
        <note>catalytic</note>
    </ligand>
</feature>
<accession>A0A9N8VD40</accession>
<comment type="catalytic activity">
    <reaction evidence="1 8">
        <text>a myo-inositol phosphate + H2O = myo-inositol + phosphate</text>
        <dbReference type="Rhea" id="RHEA:24056"/>
        <dbReference type="ChEBI" id="CHEBI:15377"/>
        <dbReference type="ChEBI" id="CHEBI:17268"/>
        <dbReference type="ChEBI" id="CHEBI:43474"/>
        <dbReference type="ChEBI" id="CHEBI:84139"/>
        <dbReference type="EC" id="3.1.3.25"/>
    </reaction>
</comment>
<dbReference type="AlphaFoldDB" id="A0A9N8VD40"/>
<evidence type="ECO:0000256" key="6">
    <source>
        <dbReference type="ARBA" id="ARBA00022842"/>
    </source>
</evidence>
<evidence type="ECO:0000256" key="7">
    <source>
        <dbReference type="PIRSR" id="PIRSR600760-2"/>
    </source>
</evidence>
<dbReference type="GO" id="GO:0046872">
    <property type="term" value="F:metal ion binding"/>
    <property type="evidence" value="ECO:0007669"/>
    <property type="project" value="UniProtKB-KW"/>
</dbReference>
<dbReference type="OrthoDB" id="10254945at2759"/>
<dbReference type="PROSITE" id="PS00629">
    <property type="entry name" value="IMP_1"/>
    <property type="match status" value="1"/>
</dbReference>
<dbReference type="InterPro" id="IPR020550">
    <property type="entry name" value="Inositol_monophosphatase_CS"/>
</dbReference>
<evidence type="ECO:0000256" key="1">
    <source>
        <dbReference type="ARBA" id="ARBA00001033"/>
    </source>
</evidence>
<dbReference type="Gene3D" id="3.30.540.10">
    <property type="entry name" value="Fructose-1,6-Bisphosphatase, subunit A, domain 1"/>
    <property type="match status" value="1"/>
</dbReference>
<keyword evidence="4 7" id="KW-0479">Metal-binding</keyword>
<dbReference type="SUPFAM" id="SSF56655">
    <property type="entry name" value="Carbohydrate phosphatase"/>
    <property type="match status" value="1"/>
</dbReference>
<dbReference type="FunFam" id="3.30.540.10:FF:000004">
    <property type="entry name" value="Inositol-1-monophosphatase"/>
    <property type="match status" value="1"/>
</dbReference>
<dbReference type="Proteomes" id="UP000789572">
    <property type="component" value="Unassembled WGS sequence"/>
</dbReference>
<organism evidence="9 10">
    <name type="scientific">Paraglomus occultum</name>
    <dbReference type="NCBI Taxonomy" id="144539"/>
    <lineage>
        <taxon>Eukaryota</taxon>
        <taxon>Fungi</taxon>
        <taxon>Fungi incertae sedis</taxon>
        <taxon>Mucoromycota</taxon>
        <taxon>Glomeromycotina</taxon>
        <taxon>Glomeromycetes</taxon>
        <taxon>Paraglomerales</taxon>
        <taxon>Paraglomeraceae</taxon>
        <taxon>Paraglomus</taxon>
    </lineage>
</organism>
<reference evidence="9" key="1">
    <citation type="submission" date="2021-06" db="EMBL/GenBank/DDBJ databases">
        <authorList>
            <person name="Kallberg Y."/>
            <person name="Tangrot J."/>
            <person name="Rosling A."/>
        </authorList>
    </citation>
    <scope>NUCLEOTIDE SEQUENCE</scope>
    <source>
        <strain evidence="9">IA702</strain>
    </source>
</reference>
<dbReference type="Pfam" id="PF00459">
    <property type="entry name" value="Inositol_P"/>
    <property type="match status" value="1"/>
</dbReference>
<dbReference type="GO" id="GO:0007165">
    <property type="term" value="P:signal transduction"/>
    <property type="evidence" value="ECO:0007669"/>
    <property type="project" value="TreeGrafter"/>
</dbReference>
<dbReference type="GO" id="GO:0006020">
    <property type="term" value="P:inositol metabolic process"/>
    <property type="evidence" value="ECO:0007669"/>
    <property type="project" value="TreeGrafter"/>
</dbReference>
<keyword evidence="6 7" id="KW-0460">Magnesium</keyword>
<evidence type="ECO:0000256" key="5">
    <source>
        <dbReference type="ARBA" id="ARBA00022801"/>
    </source>
</evidence>
<dbReference type="InterPro" id="IPR000760">
    <property type="entry name" value="Inositol_monophosphatase-like"/>
</dbReference>
<evidence type="ECO:0000256" key="3">
    <source>
        <dbReference type="ARBA" id="ARBA00009759"/>
    </source>
</evidence>
<dbReference type="PANTHER" id="PTHR20854">
    <property type="entry name" value="INOSITOL MONOPHOSPHATASE"/>
    <property type="match status" value="1"/>
</dbReference>
<dbReference type="EMBL" id="CAJVPJ010000002">
    <property type="protein sequence ID" value="CAG8451278.1"/>
    <property type="molecule type" value="Genomic_DNA"/>
</dbReference>
<comment type="cofactor">
    <cofactor evidence="2 7 8">
        <name>Mg(2+)</name>
        <dbReference type="ChEBI" id="CHEBI:18420"/>
    </cofactor>
</comment>
<evidence type="ECO:0000313" key="10">
    <source>
        <dbReference type="Proteomes" id="UP000789572"/>
    </source>
</evidence>
<keyword evidence="10" id="KW-1185">Reference proteome</keyword>
<comment type="caution">
    <text evidence="9">The sequence shown here is derived from an EMBL/GenBank/DDBJ whole genome shotgun (WGS) entry which is preliminary data.</text>
</comment>
<feature type="binding site" evidence="7">
    <location>
        <position position="247"/>
    </location>
    <ligand>
        <name>Mg(2+)</name>
        <dbReference type="ChEBI" id="CHEBI:18420"/>
        <label>1</label>
        <note>catalytic</note>
    </ligand>
</feature>
<dbReference type="InterPro" id="IPR020583">
    <property type="entry name" value="Inositol_monoP_metal-BS"/>
</dbReference>
<dbReference type="PANTHER" id="PTHR20854:SF4">
    <property type="entry name" value="INOSITOL-1-MONOPHOSPHATASE-RELATED"/>
    <property type="match status" value="1"/>
</dbReference>
<sequence>MASEDLQVYLDFAISLAREGAQLILEGSKARYVSQGMVVSKSDPTDLVTETDKKVEEVVKKRLKERFPQHKFIGEESVSNGEVLVLTNEPTWIVDPIDGTTNFVHGFHYVAISIALTINKETVVGVVYNPFLNELFTASKNSGAFLNLSTRLPLSHPHPPLPLPSSLSHCLVLAEYGHDRTPHVIDKKTMSIYNMLTRPGDNRWGDSGKKAGLVHGVRSLGSGALNLCTVAKGQADLYWEVGPWVWDVAAATLILEEAGGIVVDAYGPDEGPADFLGRRFLGVRAGSPVPGDKTGRESQLRLAKEMWDVVELVEVSRK</sequence>
<proteinExistence type="inferred from homology"/>
<dbReference type="InterPro" id="IPR033942">
    <property type="entry name" value="IMPase"/>
</dbReference>
<dbReference type="PRINTS" id="PR00377">
    <property type="entry name" value="IMPHPHTASES"/>
</dbReference>
<keyword evidence="5 8" id="KW-0378">Hydrolase</keyword>
<evidence type="ECO:0000256" key="2">
    <source>
        <dbReference type="ARBA" id="ARBA00001946"/>
    </source>
</evidence>
<evidence type="ECO:0000256" key="4">
    <source>
        <dbReference type="ARBA" id="ARBA00022723"/>
    </source>
</evidence>
<dbReference type="CDD" id="cd01639">
    <property type="entry name" value="IMPase"/>
    <property type="match status" value="1"/>
</dbReference>
<dbReference type="GO" id="GO:0046854">
    <property type="term" value="P:phosphatidylinositol phosphate biosynthetic process"/>
    <property type="evidence" value="ECO:0007669"/>
    <property type="project" value="InterPro"/>
</dbReference>
<dbReference type="Gene3D" id="3.40.190.80">
    <property type="match status" value="1"/>
</dbReference>
<dbReference type="EC" id="3.1.3.25" evidence="8"/>
<dbReference type="PROSITE" id="PS00630">
    <property type="entry name" value="IMP_2"/>
    <property type="match status" value="1"/>
</dbReference>
<feature type="binding site" evidence="7">
    <location>
        <position position="97"/>
    </location>
    <ligand>
        <name>Mg(2+)</name>
        <dbReference type="ChEBI" id="CHEBI:18420"/>
        <label>1</label>
        <note>catalytic</note>
    </ligand>
</feature>
<protein>
    <recommendedName>
        <fullName evidence="8">Inositol-1-monophosphatase</fullName>
        <ecNumber evidence="8">3.1.3.25</ecNumber>
    </recommendedName>
</protein>
<evidence type="ECO:0000313" key="9">
    <source>
        <dbReference type="EMBL" id="CAG8451278.1"/>
    </source>
</evidence>
<gene>
    <name evidence="9" type="ORF">POCULU_LOCUS41</name>
</gene>
<evidence type="ECO:0000256" key="8">
    <source>
        <dbReference type="RuleBase" id="RU364068"/>
    </source>
</evidence>
<comment type="pathway">
    <text evidence="8">Polyol metabolism; myo-inositol biosynthesis; myo-inositol from D-glucose 6-phosphate: step 2/2.</text>
</comment>
<feature type="binding site" evidence="7">
    <location>
        <position position="95"/>
    </location>
    <ligand>
        <name>Mg(2+)</name>
        <dbReference type="ChEBI" id="CHEBI:18420"/>
        <label>1</label>
        <note>catalytic</note>
    </ligand>
</feature>
<name>A0A9N8VD40_9GLOM</name>